<proteinExistence type="predicted"/>
<reference evidence="1 2" key="1">
    <citation type="journal article" date="2018" name="Evol. Lett.">
        <title>Horizontal gene cluster transfer increased hallucinogenic mushroom diversity.</title>
        <authorList>
            <person name="Reynolds H.T."/>
            <person name="Vijayakumar V."/>
            <person name="Gluck-Thaler E."/>
            <person name="Korotkin H.B."/>
            <person name="Matheny P.B."/>
            <person name="Slot J.C."/>
        </authorList>
    </citation>
    <scope>NUCLEOTIDE SEQUENCE [LARGE SCALE GENOMIC DNA]</scope>
    <source>
        <strain evidence="1 2">2631</strain>
    </source>
</reference>
<comment type="caution">
    <text evidence="1">The sequence shown here is derived from an EMBL/GenBank/DDBJ whole genome shotgun (WGS) entry which is preliminary data.</text>
</comment>
<sequence>PDDESYKWRAVLLLGAVCREWRDITLATPHLWSTVNIWLGRKELWSDIANKWLQRSGALPLSITFTYAEYGESITDFDLVPVLRSHSIRWKSLTFNYVRDDIFYRLLDNLEDTRHIKTIRIYCKAGSWGKMRPFMGEPIRPKTFHWSILTGIAYFKWDNLTRLVAEQIHIDDLIDILRQAIKIQHCIIQSSIRENEHQLVPIINQSLMHLDIELQGLTDILPFLTLPSLQILECRSNDSMEHVDIDALVNFIDRSQAPLRDVIYHLTVSWYAPAGFWDPIFPNITHLKLDIISDDPTTMLINVFELLAYDQDEIALPSVQVIELTTKCMSPTVWSHFINLFP</sequence>
<name>A0A409WWC5_PSICY</name>
<gene>
    <name evidence="1" type="ORF">CVT25_009243</name>
</gene>
<dbReference type="OrthoDB" id="3217549at2759"/>
<accession>A0A409WWC5</accession>
<dbReference type="EMBL" id="NHYD01003096">
    <property type="protein sequence ID" value="PPQ82766.1"/>
    <property type="molecule type" value="Genomic_DNA"/>
</dbReference>
<evidence type="ECO:0008006" key="3">
    <source>
        <dbReference type="Google" id="ProtNLM"/>
    </source>
</evidence>
<keyword evidence="2" id="KW-1185">Reference proteome</keyword>
<dbReference type="AlphaFoldDB" id="A0A409WWC5"/>
<evidence type="ECO:0000313" key="1">
    <source>
        <dbReference type="EMBL" id="PPQ82766.1"/>
    </source>
</evidence>
<organism evidence="1 2">
    <name type="scientific">Psilocybe cyanescens</name>
    <dbReference type="NCBI Taxonomy" id="93625"/>
    <lineage>
        <taxon>Eukaryota</taxon>
        <taxon>Fungi</taxon>
        <taxon>Dikarya</taxon>
        <taxon>Basidiomycota</taxon>
        <taxon>Agaricomycotina</taxon>
        <taxon>Agaricomycetes</taxon>
        <taxon>Agaricomycetidae</taxon>
        <taxon>Agaricales</taxon>
        <taxon>Agaricineae</taxon>
        <taxon>Strophariaceae</taxon>
        <taxon>Psilocybe</taxon>
    </lineage>
</organism>
<evidence type="ECO:0000313" key="2">
    <source>
        <dbReference type="Proteomes" id="UP000283269"/>
    </source>
</evidence>
<protein>
    <recommendedName>
        <fullName evidence="3">F-box domain-containing protein</fullName>
    </recommendedName>
</protein>
<dbReference type="InParanoid" id="A0A409WWC5"/>
<dbReference type="Proteomes" id="UP000283269">
    <property type="component" value="Unassembled WGS sequence"/>
</dbReference>
<feature type="non-terminal residue" evidence="1">
    <location>
        <position position="1"/>
    </location>
</feature>